<feature type="compositionally biased region" description="Polar residues" evidence="1">
    <location>
        <begin position="77"/>
        <end position="93"/>
    </location>
</feature>
<feature type="compositionally biased region" description="Polar residues" evidence="1">
    <location>
        <begin position="54"/>
        <end position="67"/>
    </location>
</feature>
<comment type="caution">
    <text evidence="3">The sequence shown here is derived from an EMBL/GenBank/DDBJ whole genome shotgun (WGS) entry which is preliminary data.</text>
</comment>
<reference evidence="3" key="1">
    <citation type="journal article" date="2022" name="bioRxiv">
        <title>Sequencing and chromosome-scale assembly of the giantPleurodeles waltlgenome.</title>
        <authorList>
            <person name="Brown T."/>
            <person name="Elewa A."/>
            <person name="Iarovenko S."/>
            <person name="Subramanian E."/>
            <person name="Araus A.J."/>
            <person name="Petzold A."/>
            <person name="Susuki M."/>
            <person name="Suzuki K.-i.T."/>
            <person name="Hayashi T."/>
            <person name="Toyoda A."/>
            <person name="Oliveira C."/>
            <person name="Osipova E."/>
            <person name="Leigh N.D."/>
            <person name="Simon A."/>
            <person name="Yun M.H."/>
        </authorList>
    </citation>
    <scope>NUCLEOTIDE SEQUENCE</scope>
    <source>
        <strain evidence="3">20211129_DDA</strain>
        <tissue evidence="3">Liver</tissue>
    </source>
</reference>
<evidence type="ECO:0000256" key="2">
    <source>
        <dbReference type="SAM" id="SignalP"/>
    </source>
</evidence>
<feature type="region of interest" description="Disordered" evidence="1">
    <location>
        <begin position="27"/>
        <end position="95"/>
    </location>
</feature>
<feature type="signal peptide" evidence="2">
    <location>
        <begin position="1"/>
        <end position="27"/>
    </location>
</feature>
<evidence type="ECO:0000313" key="4">
    <source>
        <dbReference type="Proteomes" id="UP001066276"/>
    </source>
</evidence>
<dbReference type="Proteomes" id="UP001066276">
    <property type="component" value="Chromosome 9"/>
</dbReference>
<name>A0AAV7MXE3_PLEWA</name>
<accession>A0AAV7MXE3</accession>
<feature type="chain" id="PRO_5043518549" evidence="2">
    <location>
        <begin position="28"/>
        <end position="122"/>
    </location>
</feature>
<sequence length="122" mass="12770">MVTALPRRPWLLLRLALLGLCGQRSLAEPAAPSAPARPGRHPVPRPSPGLQPATRMSASRSAGSNSCPMRAVGGDPVTSSHPNPAAERSSSNCHLCAPPRPSIVKLRADHLRICHLAGAETP</sequence>
<proteinExistence type="predicted"/>
<evidence type="ECO:0000313" key="3">
    <source>
        <dbReference type="EMBL" id="KAJ1107834.1"/>
    </source>
</evidence>
<keyword evidence="4" id="KW-1185">Reference proteome</keyword>
<feature type="compositionally biased region" description="Low complexity" evidence="1">
    <location>
        <begin position="27"/>
        <end position="37"/>
    </location>
</feature>
<gene>
    <name evidence="3" type="ORF">NDU88_005223</name>
</gene>
<keyword evidence="2" id="KW-0732">Signal</keyword>
<dbReference type="AlphaFoldDB" id="A0AAV7MXE3"/>
<organism evidence="3 4">
    <name type="scientific">Pleurodeles waltl</name>
    <name type="common">Iberian ribbed newt</name>
    <dbReference type="NCBI Taxonomy" id="8319"/>
    <lineage>
        <taxon>Eukaryota</taxon>
        <taxon>Metazoa</taxon>
        <taxon>Chordata</taxon>
        <taxon>Craniata</taxon>
        <taxon>Vertebrata</taxon>
        <taxon>Euteleostomi</taxon>
        <taxon>Amphibia</taxon>
        <taxon>Batrachia</taxon>
        <taxon>Caudata</taxon>
        <taxon>Salamandroidea</taxon>
        <taxon>Salamandridae</taxon>
        <taxon>Pleurodelinae</taxon>
        <taxon>Pleurodeles</taxon>
    </lineage>
</organism>
<evidence type="ECO:0000256" key="1">
    <source>
        <dbReference type="SAM" id="MobiDB-lite"/>
    </source>
</evidence>
<protein>
    <submittedName>
        <fullName evidence="3">Uncharacterized protein</fullName>
    </submittedName>
</protein>
<dbReference type="EMBL" id="JANPWB010000013">
    <property type="protein sequence ID" value="KAJ1107834.1"/>
    <property type="molecule type" value="Genomic_DNA"/>
</dbReference>